<feature type="transmembrane region" description="Helical" evidence="1">
    <location>
        <begin position="28"/>
        <end position="46"/>
    </location>
</feature>
<proteinExistence type="predicted"/>
<feature type="transmembrane region" description="Helical" evidence="1">
    <location>
        <begin position="66"/>
        <end position="87"/>
    </location>
</feature>
<dbReference type="EMBL" id="JAUZMY010000003">
    <property type="protein sequence ID" value="MEE2036620.1"/>
    <property type="molecule type" value="Genomic_DNA"/>
</dbReference>
<evidence type="ECO:0000313" key="3">
    <source>
        <dbReference type="Proteomes" id="UP001356095"/>
    </source>
</evidence>
<keyword evidence="1" id="KW-1133">Transmembrane helix</keyword>
<accession>A0ABU7K2Z2</accession>
<reference evidence="2 3" key="1">
    <citation type="submission" date="2023-08" db="EMBL/GenBank/DDBJ databases">
        <authorList>
            <person name="Girao M."/>
            <person name="Carvalho M.F."/>
        </authorList>
    </citation>
    <scope>NUCLEOTIDE SEQUENCE [LARGE SCALE GENOMIC DNA]</scope>
    <source>
        <strain evidence="2 3">CT-R113</strain>
    </source>
</reference>
<gene>
    <name evidence="2" type="ORF">Q8791_05200</name>
</gene>
<comment type="caution">
    <text evidence="2">The sequence shown here is derived from an EMBL/GenBank/DDBJ whole genome shotgun (WGS) entry which is preliminary data.</text>
</comment>
<evidence type="ECO:0000256" key="1">
    <source>
        <dbReference type="SAM" id="Phobius"/>
    </source>
</evidence>
<organism evidence="2 3">
    <name type="scientific">Nocardiopsis codii</name>
    <dbReference type="NCBI Taxonomy" id="3065942"/>
    <lineage>
        <taxon>Bacteria</taxon>
        <taxon>Bacillati</taxon>
        <taxon>Actinomycetota</taxon>
        <taxon>Actinomycetes</taxon>
        <taxon>Streptosporangiales</taxon>
        <taxon>Nocardiopsidaceae</taxon>
        <taxon>Nocardiopsis</taxon>
    </lineage>
</organism>
<keyword evidence="3" id="KW-1185">Reference proteome</keyword>
<evidence type="ECO:0000313" key="2">
    <source>
        <dbReference type="EMBL" id="MEE2036620.1"/>
    </source>
</evidence>
<name>A0ABU7K2Z2_9ACTN</name>
<keyword evidence="1" id="KW-0812">Transmembrane</keyword>
<keyword evidence="1" id="KW-0472">Membrane</keyword>
<sequence length="89" mass="9485">MGGAVAALVVALLSLVVPALGLYLGMWFFLLVANVPGIGFGIMAVVRNPDAAEVERFLRYSWACNFAYAVLSVVFLIPIMVLAVIILSV</sequence>
<protein>
    <submittedName>
        <fullName evidence="2">Uncharacterized protein</fullName>
    </submittedName>
</protein>
<dbReference type="Proteomes" id="UP001356095">
    <property type="component" value="Unassembled WGS sequence"/>
</dbReference>